<gene>
    <name evidence="1" type="ORF">2AV2_53</name>
</gene>
<dbReference type="Proteomes" id="UP000225722">
    <property type="component" value="Segment"/>
</dbReference>
<name>A0A1L2BWV0_9CAUD</name>
<evidence type="ECO:0000313" key="1">
    <source>
        <dbReference type="EMBL" id="ALY07505.1"/>
    </source>
</evidence>
<evidence type="ECO:0000313" key="2">
    <source>
        <dbReference type="Proteomes" id="UP000225722"/>
    </source>
</evidence>
<accession>A0A1L2BWV0</accession>
<protein>
    <submittedName>
        <fullName evidence="1">Uncharacterized protein</fullName>
    </submittedName>
</protein>
<reference evidence="2" key="1">
    <citation type="submission" date="2015-12" db="EMBL/GenBank/DDBJ databases">
        <authorList>
            <person name="Sencilo A."/>
            <person name="Bamford D.H."/>
            <person name="Roine E."/>
        </authorList>
    </citation>
    <scope>NUCLEOTIDE SEQUENCE [LARGE SCALE GENOMIC DNA]</scope>
</reference>
<dbReference type="EMBL" id="KU230356">
    <property type="protein sequence ID" value="ALY07505.1"/>
    <property type="molecule type" value="Genomic_DNA"/>
</dbReference>
<sequence length="48" mass="5571">MEEQNKDNISNRIKAGSKAIVSHRERQEMMKGVLGEFFGVVKFFKVKK</sequence>
<proteinExistence type="predicted"/>
<organism evidence="1 2">
    <name type="scientific">Nodularia phage vB_NpeS-2AV2</name>
    <dbReference type="NCBI Taxonomy" id="1777122"/>
    <lineage>
        <taxon>Viruses</taxon>
        <taxon>Duplodnaviria</taxon>
        <taxon>Heunggongvirae</taxon>
        <taxon>Uroviricota</taxon>
        <taxon>Caudoviricetes</taxon>
        <taxon>Ravarandavirus</taxon>
        <taxon>Ravarandavirus rv2AV2</taxon>
    </lineage>
</organism>
<keyword evidence="2" id="KW-1185">Reference proteome</keyword>